<dbReference type="Proteomes" id="UP000184516">
    <property type="component" value="Unassembled WGS sequence"/>
</dbReference>
<gene>
    <name evidence="1" type="ORF">SAMN05443549_11234</name>
</gene>
<sequence>MNKPAKYREQLLYFLENEENYQEMLDWIEELPELDQPDVLRLLATLLKERGENTGEKDWIEISNQIAENIDQYEEEILDKKLDKELFIMQFEGVEFELEKIELFLIETREEIIKKMGSNPETYKEMRKLAKLAINTEKSFGIYDPSNWIEIL</sequence>
<reference evidence="2" key="1">
    <citation type="submission" date="2016-11" db="EMBL/GenBank/DDBJ databases">
        <authorList>
            <person name="Varghese N."/>
            <person name="Submissions S."/>
        </authorList>
    </citation>
    <scope>NUCLEOTIDE SEQUENCE [LARGE SCALE GENOMIC DNA]</scope>
    <source>
        <strain evidence="2">DSM 19978</strain>
    </source>
</reference>
<evidence type="ECO:0000313" key="2">
    <source>
        <dbReference type="Proteomes" id="UP000184516"/>
    </source>
</evidence>
<organism evidence="1 2">
    <name type="scientific">Flavobacterium fluvii</name>
    <dbReference type="NCBI Taxonomy" id="468056"/>
    <lineage>
        <taxon>Bacteria</taxon>
        <taxon>Pseudomonadati</taxon>
        <taxon>Bacteroidota</taxon>
        <taxon>Flavobacteriia</taxon>
        <taxon>Flavobacteriales</taxon>
        <taxon>Flavobacteriaceae</taxon>
        <taxon>Flavobacterium</taxon>
    </lineage>
</organism>
<accession>A0A1M5PQD0</accession>
<dbReference type="STRING" id="468056.SAMN05443549_11234"/>
<dbReference type="RefSeq" id="WP_073371991.1">
    <property type="nucleotide sequence ID" value="NZ_FQWB01000012.1"/>
</dbReference>
<keyword evidence="2" id="KW-1185">Reference proteome</keyword>
<dbReference type="AlphaFoldDB" id="A0A1M5PQD0"/>
<dbReference type="OrthoDB" id="1348656at2"/>
<dbReference type="EMBL" id="FQWB01000012">
    <property type="protein sequence ID" value="SHH03958.1"/>
    <property type="molecule type" value="Genomic_DNA"/>
</dbReference>
<evidence type="ECO:0000313" key="1">
    <source>
        <dbReference type="EMBL" id="SHH03958.1"/>
    </source>
</evidence>
<proteinExistence type="predicted"/>
<protein>
    <submittedName>
        <fullName evidence="1">Uncharacterized protein</fullName>
    </submittedName>
</protein>
<name>A0A1M5PQD0_9FLAO</name>